<organism evidence="2 3">
    <name type="scientific">Aphanomyces euteiches</name>
    <dbReference type="NCBI Taxonomy" id="100861"/>
    <lineage>
        <taxon>Eukaryota</taxon>
        <taxon>Sar</taxon>
        <taxon>Stramenopiles</taxon>
        <taxon>Oomycota</taxon>
        <taxon>Saprolegniomycetes</taxon>
        <taxon>Saprolegniales</taxon>
        <taxon>Verrucalvaceae</taxon>
        <taxon>Aphanomyces</taxon>
    </lineage>
</organism>
<proteinExistence type="predicted"/>
<dbReference type="EMBL" id="VJMJ01000213">
    <property type="protein sequence ID" value="KAF0726607.1"/>
    <property type="molecule type" value="Genomic_DNA"/>
</dbReference>
<keyword evidence="1" id="KW-0472">Membrane</keyword>
<reference evidence="2 3" key="1">
    <citation type="submission" date="2019-07" db="EMBL/GenBank/DDBJ databases">
        <title>Genomics analysis of Aphanomyces spp. identifies a new class of oomycete effector associated with host adaptation.</title>
        <authorList>
            <person name="Gaulin E."/>
        </authorList>
    </citation>
    <scope>NUCLEOTIDE SEQUENCE [LARGE SCALE GENOMIC DNA]</scope>
    <source>
        <strain evidence="2 3">ATCC 201684</strain>
    </source>
</reference>
<evidence type="ECO:0008006" key="4">
    <source>
        <dbReference type="Google" id="ProtNLM"/>
    </source>
</evidence>
<dbReference type="Proteomes" id="UP000481153">
    <property type="component" value="Unassembled WGS sequence"/>
</dbReference>
<keyword evidence="3" id="KW-1185">Reference proteome</keyword>
<accession>A0A6G0WHG7</accession>
<protein>
    <recommendedName>
        <fullName evidence="4">Transmembrane protein</fullName>
    </recommendedName>
</protein>
<name>A0A6G0WHG7_9STRA</name>
<sequence>MAILRHQELDAVIWGGGSDKAPSDPVLDQHFRTLKFVWAVRVVTWFAKSWKEHAWAEDATKATGVLLLLYALSFFLHARRRHTLNIRLLLLLAVVGFVADIARPVVPLISQGHLLSELLPFSGISFILAAAMLWTNAQILRALVRHMQTMHKSKKRL</sequence>
<feature type="transmembrane region" description="Helical" evidence="1">
    <location>
        <begin position="118"/>
        <end position="144"/>
    </location>
</feature>
<gene>
    <name evidence="2" type="ORF">Ae201684_015228</name>
</gene>
<evidence type="ECO:0000256" key="1">
    <source>
        <dbReference type="SAM" id="Phobius"/>
    </source>
</evidence>
<comment type="caution">
    <text evidence="2">The sequence shown here is derived from an EMBL/GenBank/DDBJ whole genome shotgun (WGS) entry which is preliminary data.</text>
</comment>
<dbReference type="VEuPathDB" id="FungiDB:AeMF1_000812"/>
<evidence type="ECO:0000313" key="3">
    <source>
        <dbReference type="Proteomes" id="UP000481153"/>
    </source>
</evidence>
<feature type="transmembrane region" description="Helical" evidence="1">
    <location>
        <begin position="88"/>
        <end position="106"/>
    </location>
</feature>
<evidence type="ECO:0000313" key="2">
    <source>
        <dbReference type="EMBL" id="KAF0726607.1"/>
    </source>
</evidence>
<keyword evidence="1" id="KW-1133">Transmembrane helix</keyword>
<dbReference type="AlphaFoldDB" id="A0A6G0WHG7"/>
<keyword evidence="1" id="KW-0812">Transmembrane</keyword>